<evidence type="ECO:0000313" key="2">
    <source>
        <dbReference type="Proteomes" id="UP000556084"/>
    </source>
</evidence>
<dbReference type="GO" id="GO:0030638">
    <property type="term" value="P:polyketide metabolic process"/>
    <property type="evidence" value="ECO:0007669"/>
    <property type="project" value="InterPro"/>
</dbReference>
<dbReference type="PANTHER" id="PTHR38436">
    <property type="entry name" value="POLYKETIDE CYCLASE SNOAL-LIKE DOMAIN"/>
    <property type="match status" value="1"/>
</dbReference>
<dbReference type="AlphaFoldDB" id="A0A7W7LRT5"/>
<organism evidence="1 2">
    <name type="scientific">Streptomyces olivoverticillatus</name>
    <dbReference type="NCBI Taxonomy" id="66427"/>
    <lineage>
        <taxon>Bacteria</taxon>
        <taxon>Bacillati</taxon>
        <taxon>Actinomycetota</taxon>
        <taxon>Actinomycetes</taxon>
        <taxon>Kitasatosporales</taxon>
        <taxon>Streptomycetaceae</taxon>
        <taxon>Streptomyces</taxon>
    </lineage>
</organism>
<dbReference type="InterPro" id="IPR009959">
    <property type="entry name" value="Cyclase_SnoaL-like"/>
</dbReference>
<sequence>MTFVQIVDCKTRRYDDMNRLMDSWVAQTEGKRTATHAVVGRDLADAEHYVEIIEFPSHEAAMANSDLPETNRIFEEMVALCDGAPSFTDLDVVRDEQLNKATARRFFEEMAVGGHLDVADGLFTENYRDHDPVKGYEGVGIRSVKDDVARWRQGFDFRFTLHDQLAEGDLVATRWTWQGTHEGDFMDLQPTGREAQMTGTTIFRFEGGKICEGWWAYDVRSLMRQLAAE</sequence>
<comment type="caution">
    <text evidence="1">The sequence shown here is derived from an EMBL/GenBank/DDBJ whole genome shotgun (WGS) entry which is preliminary data.</text>
</comment>
<dbReference type="PANTHER" id="PTHR38436:SF1">
    <property type="entry name" value="ESTER CYCLASE"/>
    <property type="match status" value="1"/>
</dbReference>
<keyword evidence="2" id="KW-1185">Reference proteome</keyword>
<dbReference type="Gene3D" id="3.10.450.50">
    <property type="match status" value="1"/>
</dbReference>
<gene>
    <name evidence="1" type="ORF">FHS39_003659</name>
</gene>
<reference evidence="1 2" key="1">
    <citation type="submission" date="2020-08" db="EMBL/GenBank/DDBJ databases">
        <title>Genomic Encyclopedia of Type Strains, Phase III (KMG-III): the genomes of soil and plant-associated and newly described type strains.</title>
        <authorList>
            <person name="Whitman W."/>
        </authorList>
    </citation>
    <scope>NUCLEOTIDE SEQUENCE [LARGE SCALE GENOMIC DNA]</scope>
    <source>
        <strain evidence="1 2">CECT 3266</strain>
    </source>
</reference>
<dbReference type="SUPFAM" id="SSF54427">
    <property type="entry name" value="NTF2-like"/>
    <property type="match status" value="1"/>
</dbReference>
<dbReference type="EMBL" id="JACHJH010000005">
    <property type="protein sequence ID" value="MBB4894601.1"/>
    <property type="molecule type" value="Genomic_DNA"/>
</dbReference>
<protein>
    <submittedName>
        <fullName evidence="1">Putative ester cyclase</fullName>
    </submittedName>
</protein>
<evidence type="ECO:0000313" key="1">
    <source>
        <dbReference type="EMBL" id="MBB4894601.1"/>
    </source>
</evidence>
<dbReference type="Pfam" id="PF07366">
    <property type="entry name" value="SnoaL"/>
    <property type="match status" value="1"/>
</dbReference>
<name>A0A7W7LRT5_9ACTN</name>
<proteinExistence type="predicted"/>
<accession>A0A7W7LRT5</accession>
<dbReference type="InterPro" id="IPR032710">
    <property type="entry name" value="NTF2-like_dom_sf"/>
</dbReference>
<dbReference type="Proteomes" id="UP000556084">
    <property type="component" value="Unassembled WGS sequence"/>
</dbReference>
<dbReference type="RefSeq" id="WP_184350382.1">
    <property type="nucleotide sequence ID" value="NZ_JACHJH010000005.1"/>
</dbReference>